<dbReference type="OrthoDB" id="277390at2"/>
<reference evidence="1 2" key="1">
    <citation type="submission" date="2014-06" db="EMBL/GenBank/DDBJ databases">
        <title>Genomes of Alteromonas australica, a world apart.</title>
        <authorList>
            <person name="Gonzaga A."/>
            <person name="Lopez-Perez M."/>
            <person name="Rodriguez-Valera F."/>
        </authorList>
    </citation>
    <scope>NUCLEOTIDE SEQUENCE [LARGE SCALE GENOMIC DNA]</scope>
    <source>
        <strain evidence="1 2">H 17</strain>
    </source>
</reference>
<name>A0A075P137_9ALTE</name>
<organism evidence="1 2">
    <name type="scientific">Alteromonas australica</name>
    <dbReference type="NCBI Taxonomy" id="589873"/>
    <lineage>
        <taxon>Bacteria</taxon>
        <taxon>Pseudomonadati</taxon>
        <taxon>Pseudomonadota</taxon>
        <taxon>Gammaproteobacteria</taxon>
        <taxon>Alteromonadales</taxon>
        <taxon>Alteromonadaceae</taxon>
        <taxon>Alteromonas/Salinimonas group</taxon>
        <taxon>Alteromonas</taxon>
    </lineage>
</organism>
<evidence type="ECO:0000313" key="2">
    <source>
        <dbReference type="Proteomes" id="UP000056090"/>
    </source>
</evidence>
<keyword evidence="2" id="KW-1185">Reference proteome</keyword>
<dbReference type="AlphaFoldDB" id="A0A075P137"/>
<dbReference type="KEGG" id="aal:EP13_12875"/>
<dbReference type="EMBL" id="CP008849">
    <property type="protein sequence ID" value="AIF99503.1"/>
    <property type="molecule type" value="Genomic_DNA"/>
</dbReference>
<dbReference type="InterPro" id="IPR009858">
    <property type="entry name" value="DUF1415"/>
</dbReference>
<evidence type="ECO:0008006" key="3">
    <source>
        <dbReference type="Google" id="ProtNLM"/>
    </source>
</evidence>
<protein>
    <recommendedName>
        <fullName evidence="3">DUF1415 domain-containing protein</fullName>
    </recommendedName>
</protein>
<dbReference type="Proteomes" id="UP000056090">
    <property type="component" value="Chromosome"/>
</dbReference>
<sequence length="183" mass="20948">MENQHYISATLQWVDDIVIHHNFCPFARYARYPGGIHCEVTAATADAGSVLATLFDECRRLDNDANIATTLLILTNEDAKDFNRYLDILAIAEKMLSDWGYAGIYQLASFHPDYQFEGEDSASPSHFTNRSPYPLLHLIRESDISKYMQNEEDAEKIYTHNMEKAQTLGCPYFRDKLKALKTN</sequence>
<dbReference type="GeneID" id="78255795"/>
<dbReference type="KEGG" id="aaus:EP12_13500"/>
<dbReference type="PATRIC" id="fig|589873.4.peg.2919"/>
<gene>
    <name evidence="1" type="ORF">EP13_12875</name>
</gene>
<evidence type="ECO:0000313" key="1">
    <source>
        <dbReference type="EMBL" id="AIF99503.1"/>
    </source>
</evidence>
<dbReference type="eggNOG" id="COG3310">
    <property type="taxonomic scope" value="Bacteria"/>
</dbReference>
<accession>A0A075P137</accession>
<dbReference type="RefSeq" id="WP_044057593.1">
    <property type="nucleotide sequence ID" value="NZ_CAJXAX010000003.1"/>
</dbReference>
<dbReference type="Pfam" id="PF07209">
    <property type="entry name" value="DUF1415"/>
    <property type="match status" value="1"/>
</dbReference>
<proteinExistence type="predicted"/>